<dbReference type="Pfam" id="PF00132">
    <property type="entry name" value="Hexapep"/>
    <property type="match status" value="1"/>
</dbReference>
<feature type="region of interest" description="Disordered" evidence="1">
    <location>
        <begin position="172"/>
        <end position="199"/>
    </location>
</feature>
<dbReference type="PANTHER" id="PTHR13061">
    <property type="entry name" value="DYNACTIN SUBUNIT P25"/>
    <property type="match status" value="1"/>
</dbReference>
<evidence type="ECO:0000256" key="1">
    <source>
        <dbReference type="SAM" id="MobiDB-lite"/>
    </source>
</evidence>
<dbReference type="Gene3D" id="2.160.10.10">
    <property type="entry name" value="Hexapeptide repeat proteins"/>
    <property type="match status" value="1"/>
</dbReference>
<evidence type="ECO:0000313" key="2">
    <source>
        <dbReference type="EMBL" id="REF98351.1"/>
    </source>
</evidence>
<name>A0A3D9ZMB3_9ACTN</name>
<dbReference type="InterPro" id="IPR001451">
    <property type="entry name" value="Hexapep"/>
</dbReference>
<comment type="caution">
    <text evidence="2">The sequence shown here is derived from an EMBL/GenBank/DDBJ whole genome shotgun (WGS) entry which is preliminary data.</text>
</comment>
<keyword evidence="3" id="KW-1185">Reference proteome</keyword>
<evidence type="ECO:0000313" key="3">
    <source>
        <dbReference type="Proteomes" id="UP000256913"/>
    </source>
</evidence>
<dbReference type="SUPFAM" id="SSF51161">
    <property type="entry name" value="Trimeric LpxA-like enzymes"/>
    <property type="match status" value="1"/>
</dbReference>
<dbReference type="PANTHER" id="PTHR13061:SF29">
    <property type="entry name" value="GAMMA CARBONIC ANHYDRASE-LIKE 1, MITOCHONDRIAL-RELATED"/>
    <property type="match status" value="1"/>
</dbReference>
<reference evidence="2 3" key="1">
    <citation type="submission" date="2018-08" db="EMBL/GenBank/DDBJ databases">
        <title>Sequencing the genomes of 1000 actinobacteria strains.</title>
        <authorList>
            <person name="Klenk H.-P."/>
        </authorList>
    </citation>
    <scope>NUCLEOTIDE SEQUENCE [LARGE SCALE GENOMIC DNA]</scope>
    <source>
        <strain evidence="2 3">DSM 44099</strain>
    </source>
</reference>
<dbReference type="Proteomes" id="UP000256913">
    <property type="component" value="Unassembled WGS sequence"/>
</dbReference>
<accession>A0A3D9ZMB3</accession>
<sequence length="199" mass="20927">MTFYEIDDVVPIVAPDAYVHPSATVIGDVSIGAGCYIGPSASLRGDFGRIVVGAYSNVQDTCVVHAFPGADAVLEEFSHIGHGVVLHGCTIGTRSLIGMNAVVMDGAVIGAGSLVGACSFVRTGTQVPPNSLAVGNPAVVKPLDPSMGDWMRTGQDVYAELARRSLAGLREVTPLREEPSPRPRVGAYAERSKPWHETR</sequence>
<feature type="compositionally biased region" description="Basic and acidic residues" evidence="1">
    <location>
        <begin position="190"/>
        <end position="199"/>
    </location>
</feature>
<dbReference type="OrthoDB" id="9803036at2"/>
<protein>
    <submittedName>
        <fullName evidence="2">Phenylacetic acid degradation protein</fullName>
    </submittedName>
</protein>
<organism evidence="2 3">
    <name type="scientific">Asanoa ferruginea</name>
    <dbReference type="NCBI Taxonomy" id="53367"/>
    <lineage>
        <taxon>Bacteria</taxon>
        <taxon>Bacillati</taxon>
        <taxon>Actinomycetota</taxon>
        <taxon>Actinomycetes</taxon>
        <taxon>Micromonosporales</taxon>
        <taxon>Micromonosporaceae</taxon>
        <taxon>Asanoa</taxon>
    </lineage>
</organism>
<dbReference type="AlphaFoldDB" id="A0A3D9ZMB3"/>
<gene>
    <name evidence="2" type="ORF">DFJ67_4368</name>
</gene>
<dbReference type="EMBL" id="QUMQ01000001">
    <property type="protein sequence ID" value="REF98351.1"/>
    <property type="molecule type" value="Genomic_DNA"/>
</dbReference>
<dbReference type="RefSeq" id="WP_116069650.1">
    <property type="nucleotide sequence ID" value="NZ_BONB01000083.1"/>
</dbReference>
<proteinExistence type="predicted"/>
<dbReference type="InterPro" id="IPR011004">
    <property type="entry name" value="Trimer_LpxA-like_sf"/>
</dbReference>
<dbReference type="InterPro" id="IPR050484">
    <property type="entry name" value="Transf_Hexapept/Carb_Anhydrase"/>
</dbReference>